<dbReference type="SUPFAM" id="SSF52972">
    <property type="entry name" value="ITPase-like"/>
    <property type="match status" value="1"/>
</dbReference>
<dbReference type="Proteomes" id="UP000317318">
    <property type="component" value="Chromosome"/>
</dbReference>
<evidence type="ECO:0000256" key="2">
    <source>
        <dbReference type="ARBA" id="ARBA00022801"/>
    </source>
</evidence>
<dbReference type="OrthoDB" id="9807767at2"/>
<dbReference type="AlphaFoldDB" id="A0A517R4E8"/>
<dbReference type="Gene3D" id="3.90.950.10">
    <property type="match status" value="1"/>
</dbReference>
<keyword evidence="4" id="KW-0963">Cytoplasm</keyword>
<comment type="catalytic activity">
    <reaction evidence="4">
        <text>UTP + H2O = UMP + diphosphate + H(+)</text>
        <dbReference type="Rhea" id="RHEA:29395"/>
        <dbReference type="ChEBI" id="CHEBI:15377"/>
        <dbReference type="ChEBI" id="CHEBI:15378"/>
        <dbReference type="ChEBI" id="CHEBI:33019"/>
        <dbReference type="ChEBI" id="CHEBI:46398"/>
        <dbReference type="ChEBI" id="CHEBI:57865"/>
        <dbReference type="EC" id="3.6.1.9"/>
    </reaction>
</comment>
<reference evidence="6 7" key="1">
    <citation type="submission" date="2019-02" db="EMBL/GenBank/DDBJ databases">
        <title>Deep-cultivation of Planctomycetes and their phenomic and genomic characterization uncovers novel biology.</title>
        <authorList>
            <person name="Wiegand S."/>
            <person name="Jogler M."/>
            <person name="Boedeker C."/>
            <person name="Pinto D."/>
            <person name="Vollmers J."/>
            <person name="Rivas-Marin E."/>
            <person name="Kohn T."/>
            <person name="Peeters S.H."/>
            <person name="Heuer A."/>
            <person name="Rast P."/>
            <person name="Oberbeckmann S."/>
            <person name="Bunk B."/>
            <person name="Jeske O."/>
            <person name="Meyerdierks A."/>
            <person name="Storesund J.E."/>
            <person name="Kallscheuer N."/>
            <person name="Luecker S."/>
            <person name="Lage O.M."/>
            <person name="Pohl T."/>
            <person name="Merkel B.J."/>
            <person name="Hornburger P."/>
            <person name="Mueller R.-W."/>
            <person name="Bruemmer F."/>
            <person name="Labrenz M."/>
            <person name="Spormann A.M."/>
            <person name="Op den Camp H."/>
            <person name="Overmann J."/>
            <person name="Amann R."/>
            <person name="Jetten M.S.M."/>
            <person name="Mascher T."/>
            <person name="Medema M.H."/>
            <person name="Devos D.P."/>
            <person name="Kaster A.-K."/>
            <person name="Ovreas L."/>
            <person name="Rohde M."/>
            <person name="Galperin M.Y."/>
            <person name="Jogler C."/>
        </authorList>
    </citation>
    <scope>NUCLEOTIDE SEQUENCE [LARGE SCALE GENOMIC DNA]</scope>
    <source>
        <strain evidence="6 7">Pan189</strain>
    </source>
</reference>
<dbReference type="PANTHER" id="PTHR43213:SF5">
    <property type="entry name" value="BIFUNCTIONAL DTTP_UTP PYROPHOSPHATASE_METHYLTRANSFERASE PROTEIN-RELATED"/>
    <property type="match status" value="1"/>
</dbReference>
<comment type="catalytic activity">
    <reaction evidence="4">
        <text>dTTP + H2O = dTMP + diphosphate + H(+)</text>
        <dbReference type="Rhea" id="RHEA:28534"/>
        <dbReference type="ChEBI" id="CHEBI:15377"/>
        <dbReference type="ChEBI" id="CHEBI:15378"/>
        <dbReference type="ChEBI" id="CHEBI:33019"/>
        <dbReference type="ChEBI" id="CHEBI:37568"/>
        <dbReference type="ChEBI" id="CHEBI:63528"/>
        <dbReference type="EC" id="3.6.1.9"/>
    </reaction>
</comment>
<keyword evidence="7" id="KW-1185">Reference proteome</keyword>
<comment type="caution">
    <text evidence="4">Lacks conserved residue(s) required for the propagation of feature annotation.</text>
</comment>
<feature type="site" description="Important for substrate specificity" evidence="4">
    <location>
        <position position="93"/>
    </location>
</feature>
<dbReference type="GO" id="GO:0009117">
    <property type="term" value="P:nucleotide metabolic process"/>
    <property type="evidence" value="ECO:0007669"/>
    <property type="project" value="UniProtKB-KW"/>
</dbReference>
<dbReference type="PANTHER" id="PTHR43213">
    <property type="entry name" value="BIFUNCTIONAL DTTP/UTP PYROPHOSPHATASE/METHYLTRANSFERASE PROTEIN-RELATED"/>
    <property type="match status" value="1"/>
</dbReference>
<feature type="active site" description="Proton acceptor" evidence="4">
    <location>
        <position position="92"/>
    </location>
</feature>
<dbReference type="Pfam" id="PF02545">
    <property type="entry name" value="Maf"/>
    <property type="match status" value="1"/>
</dbReference>
<keyword evidence="2 4" id="KW-0378">Hydrolase</keyword>
<dbReference type="GO" id="GO:0005737">
    <property type="term" value="C:cytoplasm"/>
    <property type="evidence" value="ECO:0007669"/>
    <property type="project" value="UniProtKB-SubCell"/>
</dbReference>
<feature type="site" description="Important for substrate specificity" evidence="4">
    <location>
        <position position="24"/>
    </location>
</feature>
<organism evidence="6 7">
    <name type="scientific">Stratiformator vulcanicus</name>
    <dbReference type="NCBI Taxonomy" id="2527980"/>
    <lineage>
        <taxon>Bacteria</taxon>
        <taxon>Pseudomonadati</taxon>
        <taxon>Planctomycetota</taxon>
        <taxon>Planctomycetia</taxon>
        <taxon>Planctomycetales</taxon>
        <taxon>Planctomycetaceae</taxon>
        <taxon>Stratiformator</taxon>
    </lineage>
</organism>
<dbReference type="GO" id="GO:0036218">
    <property type="term" value="F:dTTP diphosphatase activity"/>
    <property type="evidence" value="ECO:0007669"/>
    <property type="project" value="RHEA"/>
</dbReference>
<dbReference type="EC" id="3.6.1.9" evidence="4"/>
<comment type="subcellular location">
    <subcellularLocation>
        <location evidence="4">Cytoplasm</location>
    </subcellularLocation>
</comment>
<dbReference type="InterPro" id="IPR003697">
    <property type="entry name" value="Maf-like"/>
</dbReference>
<dbReference type="HAMAP" id="MF_00528">
    <property type="entry name" value="Maf"/>
    <property type="match status" value="1"/>
</dbReference>
<dbReference type="EMBL" id="CP036268">
    <property type="protein sequence ID" value="QDT38746.1"/>
    <property type="molecule type" value="Genomic_DNA"/>
</dbReference>
<evidence type="ECO:0000313" key="6">
    <source>
        <dbReference type="EMBL" id="QDT38746.1"/>
    </source>
</evidence>
<dbReference type="GO" id="GO:0036221">
    <property type="term" value="F:UTP diphosphatase activity"/>
    <property type="evidence" value="ECO:0007669"/>
    <property type="project" value="RHEA"/>
</dbReference>
<protein>
    <recommendedName>
        <fullName evidence="4">dTTP/UTP pyrophosphatase</fullName>
        <shortName evidence="4">dTTPase/UTPase</shortName>
        <ecNumber evidence="4">3.6.1.9</ecNumber>
    </recommendedName>
    <alternativeName>
        <fullName evidence="4">Nucleoside triphosphate pyrophosphatase</fullName>
    </alternativeName>
    <alternativeName>
        <fullName evidence="4">Nucleotide pyrophosphatase</fullName>
        <shortName evidence="4">Nucleotide PPase</shortName>
    </alternativeName>
</protein>
<dbReference type="RefSeq" id="WP_145364827.1">
    <property type="nucleotide sequence ID" value="NZ_CP036268.1"/>
</dbReference>
<gene>
    <name evidence="6" type="primary">yhdE</name>
    <name evidence="6" type="ORF">Pan189_31430</name>
</gene>
<feature type="region of interest" description="Disordered" evidence="5">
    <location>
        <begin position="1"/>
        <end position="21"/>
    </location>
</feature>
<evidence type="ECO:0000256" key="5">
    <source>
        <dbReference type="SAM" id="MobiDB-lite"/>
    </source>
</evidence>
<dbReference type="KEGG" id="svp:Pan189_31430"/>
<dbReference type="PIRSF" id="PIRSF006305">
    <property type="entry name" value="Maf"/>
    <property type="match status" value="1"/>
</dbReference>
<name>A0A517R4E8_9PLAN</name>
<sequence length="220" mass="23688">MSAEEEPSDGGRPGQIVLASSSPRRRELLELIVDASRIEVVPPPDAREQSLDHLRSVPEIVQGVCSIASQKARSVGEILGSRNDVAAIVAADTTVIVDDRDQARSLGKPDGSCWRDQVSEWFRRYYSGQTHSVVTGVCVIAAGRQFDFSVTTAVTMVDDLDRHLEWYLATEEPLGKAGGYAIQGAGATLVKRVDGSLTNVVGLPLRELNDLFGELGIDVG</sequence>
<proteinExistence type="inferred from homology"/>
<feature type="site" description="Important for substrate specificity" evidence="4">
    <location>
        <position position="183"/>
    </location>
</feature>
<evidence type="ECO:0000313" key="7">
    <source>
        <dbReference type="Proteomes" id="UP000317318"/>
    </source>
</evidence>
<dbReference type="InterPro" id="IPR029001">
    <property type="entry name" value="ITPase-like_fam"/>
</dbReference>
<keyword evidence="3 4" id="KW-0546">Nucleotide metabolism</keyword>
<evidence type="ECO:0000256" key="1">
    <source>
        <dbReference type="ARBA" id="ARBA00001968"/>
    </source>
</evidence>
<comment type="cofactor">
    <cofactor evidence="1 4">
        <name>a divalent metal cation</name>
        <dbReference type="ChEBI" id="CHEBI:60240"/>
    </cofactor>
</comment>
<evidence type="ECO:0000256" key="3">
    <source>
        <dbReference type="ARBA" id="ARBA00023080"/>
    </source>
</evidence>
<comment type="similarity">
    <text evidence="4">Belongs to the Maf family. YhdE subfamily.</text>
</comment>
<evidence type="ECO:0000256" key="4">
    <source>
        <dbReference type="HAMAP-Rule" id="MF_00528"/>
    </source>
</evidence>
<comment type="function">
    <text evidence="4">Nucleoside triphosphate pyrophosphatase that hydrolyzes dTTP and UTP. May have a dual role in cell division arrest and in preventing the incorporation of modified nucleotides into cellular nucleic acids.</text>
</comment>
<accession>A0A517R4E8</accession>